<organism evidence="4 5">
    <name type="scientific">Tribolium castaneum</name>
    <name type="common">Red flour beetle</name>
    <dbReference type="NCBI Taxonomy" id="7070"/>
    <lineage>
        <taxon>Eukaryota</taxon>
        <taxon>Metazoa</taxon>
        <taxon>Ecdysozoa</taxon>
        <taxon>Arthropoda</taxon>
        <taxon>Hexapoda</taxon>
        <taxon>Insecta</taxon>
        <taxon>Pterygota</taxon>
        <taxon>Neoptera</taxon>
        <taxon>Endopterygota</taxon>
        <taxon>Coleoptera</taxon>
        <taxon>Polyphaga</taxon>
        <taxon>Cucujiformia</taxon>
        <taxon>Tenebrionidae</taxon>
        <taxon>Tenebrionidae incertae sedis</taxon>
        <taxon>Tribolium</taxon>
    </lineage>
</organism>
<evidence type="ECO:0000256" key="2">
    <source>
        <dbReference type="SAM" id="MobiDB-lite"/>
    </source>
</evidence>
<dbReference type="Proteomes" id="UP000007266">
    <property type="component" value="Unassembled WGS sequence"/>
</dbReference>
<reference evidence="4 5" key="2">
    <citation type="journal article" date="2010" name="Nucleic Acids Res.">
        <title>BeetleBase in 2010: revisions to provide comprehensive genomic information for Tribolium castaneum.</title>
        <authorList>
            <person name="Kim H.S."/>
            <person name="Murphy T."/>
            <person name="Xia J."/>
            <person name="Caragea D."/>
            <person name="Park Y."/>
            <person name="Beeman R.W."/>
            <person name="Lorenzen M.D."/>
            <person name="Butcher S."/>
            <person name="Manak J.R."/>
            <person name="Brown S.J."/>
        </authorList>
    </citation>
    <scope>NUCLEOTIDE SEQUENCE [LARGE SCALE GENOMIC DNA]</scope>
    <source>
        <strain evidence="4 5">Georgia GA2</strain>
    </source>
</reference>
<dbReference type="GO" id="GO:0006281">
    <property type="term" value="P:DNA repair"/>
    <property type="evidence" value="ECO:0007669"/>
    <property type="project" value="UniProtKB-ARBA"/>
</dbReference>
<dbReference type="PROSITE" id="PS50966">
    <property type="entry name" value="ZF_SWIM"/>
    <property type="match status" value="1"/>
</dbReference>
<evidence type="ECO:0000313" key="5">
    <source>
        <dbReference type="Proteomes" id="UP000007266"/>
    </source>
</evidence>
<protein>
    <recommendedName>
        <fullName evidence="3">SWIM-type domain-containing protein</fullName>
    </recommendedName>
</protein>
<dbReference type="InterPro" id="IPR011604">
    <property type="entry name" value="PDDEXK-like_dom_sf"/>
</dbReference>
<sequence length="503" mass="57876">MHFSGRKAHFRGENAFTSGHVTKFRFDGTVQPMRISAEVLPSMKKLNYTVEISYDLEEGVKTAHCTCPRGNVACHHMAAALYYAHYNVSATDIECQWSAPSKTTPQTEVIKLADVYKPKLSNYTALSRSSTEDEIIQFRAEIGVTNVVGFTWLLRPEASEEARKIIADIEEILQSLEYVQAIDKQKFLLEKCRIDEARIKLVEACTRGQHVNENWHVARKHRLTASRFGMVLSACSRRRFPPSLFKNLAEGYSLDRVAAVQWGKTHEKTALREFEEATNLKVQETGFWLEESGFLGASPDGLVEEDGILEIKCPYKYRDTDSLSEALKDKKYFYWRDENEDINLNSNHNYYHQVQGQMHITGRTIFGNKKSLRPGVDDEKLLELLNADCSDIDISDEENELDPEPEEIFNDELQNEQTEEEEANDQREEREDSEEDDDEDDLLPLSVVRDNLLVAQAQNSTSKAKRTSWKRKSTFTPPNFDWTEPENDFERRLAWTAKDYLSI</sequence>
<dbReference type="Pfam" id="PF09588">
    <property type="entry name" value="YqaJ"/>
    <property type="match status" value="1"/>
</dbReference>
<proteinExistence type="predicted"/>
<keyword evidence="1" id="KW-0862">Zinc</keyword>
<feature type="compositionally biased region" description="Basic residues" evidence="2">
    <location>
        <begin position="463"/>
        <end position="473"/>
    </location>
</feature>
<dbReference type="CDD" id="cd22343">
    <property type="entry name" value="PDDEXK_lambda_exonuclease-like"/>
    <property type="match status" value="1"/>
</dbReference>
<name>A0A139W8K8_TRICA</name>
<dbReference type="InterPro" id="IPR019080">
    <property type="entry name" value="YqaJ_viral_recombinase"/>
</dbReference>
<dbReference type="OMA" id="WAQNIST"/>
<dbReference type="Gene3D" id="3.90.320.10">
    <property type="match status" value="1"/>
</dbReference>
<dbReference type="PANTHER" id="PTHR39953">
    <property type="entry name" value="RE54151P"/>
    <property type="match status" value="1"/>
</dbReference>
<dbReference type="PANTHER" id="PTHR39953:SF1">
    <property type="entry name" value="RE54151P"/>
    <property type="match status" value="1"/>
</dbReference>
<dbReference type="InterPro" id="IPR011335">
    <property type="entry name" value="Restrct_endonuc-II-like"/>
</dbReference>
<evidence type="ECO:0000313" key="4">
    <source>
        <dbReference type="EMBL" id="KXZ75610.1"/>
    </source>
</evidence>
<feature type="compositionally biased region" description="Acidic residues" evidence="2">
    <location>
        <begin position="410"/>
        <end position="423"/>
    </location>
</feature>
<dbReference type="GO" id="GO:0008270">
    <property type="term" value="F:zinc ion binding"/>
    <property type="evidence" value="ECO:0007669"/>
    <property type="project" value="UniProtKB-KW"/>
</dbReference>
<feature type="region of interest" description="Disordered" evidence="2">
    <location>
        <begin position="410"/>
        <end position="480"/>
    </location>
</feature>
<keyword evidence="1" id="KW-0479">Metal-binding</keyword>
<dbReference type="EMBL" id="KQ973201">
    <property type="protein sequence ID" value="KXZ75610.1"/>
    <property type="molecule type" value="Genomic_DNA"/>
</dbReference>
<dbReference type="AlphaFoldDB" id="A0A139W8K8"/>
<dbReference type="Pfam" id="PF04434">
    <property type="entry name" value="SWIM"/>
    <property type="match status" value="1"/>
</dbReference>
<feature type="domain" description="SWIM-type" evidence="3">
    <location>
        <begin position="48"/>
        <end position="85"/>
    </location>
</feature>
<dbReference type="InterPro" id="IPR007527">
    <property type="entry name" value="Znf_SWIM"/>
</dbReference>
<evidence type="ECO:0000259" key="3">
    <source>
        <dbReference type="PROSITE" id="PS50966"/>
    </source>
</evidence>
<reference evidence="4 5" key="1">
    <citation type="journal article" date="2008" name="Nature">
        <title>The genome of the model beetle and pest Tribolium castaneum.</title>
        <authorList>
            <consortium name="Tribolium Genome Sequencing Consortium"/>
            <person name="Richards S."/>
            <person name="Gibbs R.A."/>
            <person name="Weinstock G.M."/>
            <person name="Brown S.J."/>
            <person name="Denell R."/>
            <person name="Beeman R.W."/>
            <person name="Gibbs R."/>
            <person name="Beeman R.W."/>
            <person name="Brown S.J."/>
            <person name="Bucher G."/>
            <person name="Friedrich M."/>
            <person name="Grimmelikhuijzen C.J."/>
            <person name="Klingler M."/>
            <person name="Lorenzen M."/>
            <person name="Richards S."/>
            <person name="Roth S."/>
            <person name="Schroder R."/>
            <person name="Tautz D."/>
            <person name="Zdobnov E.M."/>
            <person name="Muzny D."/>
            <person name="Gibbs R.A."/>
            <person name="Weinstock G.M."/>
            <person name="Attaway T."/>
            <person name="Bell S."/>
            <person name="Buhay C.J."/>
            <person name="Chandrabose M.N."/>
            <person name="Chavez D."/>
            <person name="Clerk-Blankenburg K.P."/>
            <person name="Cree A."/>
            <person name="Dao M."/>
            <person name="Davis C."/>
            <person name="Chacko J."/>
            <person name="Dinh H."/>
            <person name="Dugan-Rocha S."/>
            <person name="Fowler G."/>
            <person name="Garner T.T."/>
            <person name="Garnes J."/>
            <person name="Gnirke A."/>
            <person name="Hawes A."/>
            <person name="Hernandez J."/>
            <person name="Hines S."/>
            <person name="Holder M."/>
            <person name="Hume J."/>
            <person name="Jhangiani S.N."/>
            <person name="Joshi V."/>
            <person name="Khan Z.M."/>
            <person name="Jackson L."/>
            <person name="Kovar C."/>
            <person name="Kowis A."/>
            <person name="Lee S."/>
            <person name="Lewis L.R."/>
            <person name="Margolis J."/>
            <person name="Morgan M."/>
            <person name="Nazareth L.V."/>
            <person name="Nguyen N."/>
            <person name="Okwuonu G."/>
            <person name="Parker D."/>
            <person name="Richards S."/>
            <person name="Ruiz S.J."/>
            <person name="Santibanez J."/>
            <person name="Savard J."/>
            <person name="Scherer S.E."/>
            <person name="Schneider B."/>
            <person name="Sodergren E."/>
            <person name="Tautz D."/>
            <person name="Vattahil S."/>
            <person name="Villasana D."/>
            <person name="White C.S."/>
            <person name="Wright R."/>
            <person name="Park Y."/>
            <person name="Beeman R.W."/>
            <person name="Lord J."/>
            <person name="Oppert B."/>
            <person name="Lorenzen M."/>
            <person name="Brown S."/>
            <person name="Wang L."/>
            <person name="Savard J."/>
            <person name="Tautz D."/>
            <person name="Richards S."/>
            <person name="Weinstock G."/>
            <person name="Gibbs R.A."/>
            <person name="Liu Y."/>
            <person name="Worley K."/>
            <person name="Weinstock G."/>
            <person name="Elsik C.G."/>
            <person name="Reese J.T."/>
            <person name="Elhaik E."/>
            <person name="Landan G."/>
            <person name="Graur D."/>
            <person name="Arensburger P."/>
            <person name="Atkinson P."/>
            <person name="Beeman R.W."/>
            <person name="Beidler J."/>
            <person name="Brown S.J."/>
            <person name="Demuth J.P."/>
            <person name="Drury D.W."/>
            <person name="Du Y.Z."/>
            <person name="Fujiwara H."/>
            <person name="Lorenzen M."/>
            <person name="Maselli V."/>
            <person name="Osanai M."/>
            <person name="Park Y."/>
            <person name="Robertson H.M."/>
            <person name="Tu Z."/>
            <person name="Wang J.J."/>
            <person name="Wang S."/>
            <person name="Richards S."/>
            <person name="Song H."/>
            <person name="Zhang L."/>
            <person name="Sodergren E."/>
            <person name="Werner D."/>
            <person name="Stanke M."/>
            <person name="Morgenstern B."/>
            <person name="Solovyev V."/>
            <person name="Kosarev P."/>
            <person name="Brown G."/>
            <person name="Chen H.C."/>
            <person name="Ermolaeva O."/>
            <person name="Hlavina W."/>
            <person name="Kapustin Y."/>
            <person name="Kiryutin B."/>
            <person name="Kitts P."/>
            <person name="Maglott D."/>
            <person name="Pruitt K."/>
            <person name="Sapojnikov V."/>
            <person name="Souvorov A."/>
            <person name="Mackey A.J."/>
            <person name="Waterhouse R.M."/>
            <person name="Wyder S."/>
            <person name="Zdobnov E.M."/>
            <person name="Zdobnov E.M."/>
            <person name="Wyder S."/>
            <person name="Kriventseva E.V."/>
            <person name="Kadowaki T."/>
            <person name="Bork P."/>
            <person name="Aranda M."/>
            <person name="Bao R."/>
            <person name="Beermann A."/>
            <person name="Berns N."/>
            <person name="Bolognesi R."/>
            <person name="Bonneton F."/>
            <person name="Bopp D."/>
            <person name="Brown S.J."/>
            <person name="Bucher G."/>
            <person name="Butts T."/>
            <person name="Chaumot A."/>
            <person name="Denell R.E."/>
            <person name="Ferrier D.E."/>
            <person name="Friedrich M."/>
            <person name="Gordon C.M."/>
            <person name="Jindra M."/>
            <person name="Klingler M."/>
            <person name="Lan Q."/>
            <person name="Lattorff H.M."/>
            <person name="Laudet V."/>
            <person name="von Levetsow C."/>
            <person name="Liu Z."/>
            <person name="Lutz R."/>
            <person name="Lynch J.A."/>
            <person name="da Fonseca R.N."/>
            <person name="Posnien N."/>
            <person name="Reuter R."/>
            <person name="Roth S."/>
            <person name="Savard J."/>
            <person name="Schinko J.B."/>
            <person name="Schmitt C."/>
            <person name="Schoppmeier M."/>
            <person name="Schroder R."/>
            <person name="Shippy T.D."/>
            <person name="Simonnet F."/>
            <person name="Marques-Souza H."/>
            <person name="Tautz D."/>
            <person name="Tomoyasu Y."/>
            <person name="Trauner J."/>
            <person name="Van der Zee M."/>
            <person name="Vervoort M."/>
            <person name="Wittkopp N."/>
            <person name="Wimmer E.A."/>
            <person name="Yang X."/>
            <person name="Jones A.K."/>
            <person name="Sattelle D.B."/>
            <person name="Ebert P.R."/>
            <person name="Nelson D."/>
            <person name="Scott J.G."/>
            <person name="Beeman R.W."/>
            <person name="Muthukrishnan S."/>
            <person name="Kramer K.J."/>
            <person name="Arakane Y."/>
            <person name="Beeman R.W."/>
            <person name="Zhu Q."/>
            <person name="Hogenkamp D."/>
            <person name="Dixit R."/>
            <person name="Oppert B."/>
            <person name="Jiang H."/>
            <person name="Zou Z."/>
            <person name="Marshall J."/>
            <person name="Elpidina E."/>
            <person name="Vinokurov K."/>
            <person name="Oppert C."/>
            <person name="Zou Z."/>
            <person name="Evans J."/>
            <person name="Lu Z."/>
            <person name="Zhao P."/>
            <person name="Sumathipala N."/>
            <person name="Altincicek B."/>
            <person name="Vilcinskas A."/>
            <person name="Williams M."/>
            <person name="Hultmark D."/>
            <person name="Hetru C."/>
            <person name="Jiang H."/>
            <person name="Grimmelikhuijzen C.J."/>
            <person name="Hauser F."/>
            <person name="Cazzamali G."/>
            <person name="Williamson M."/>
            <person name="Park Y."/>
            <person name="Li B."/>
            <person name="Tanaka Y."/>
            <person name="Predel R."/>
            <person name="Neupert S."/>
            <person name="Schachtner J."/>
            <person name="Verleyen P."/>
            <person name="Raible F."/>
            <person name="Bork P."/>
            <person name="Friedrich M."/>
            <person name="Walden K.K."/>
            <person name="Robertson H.M."/>
            <person name="Angeli S."/>
            <person name="Foret S."/>
            <person name="Bucher G."/>
            <person name="Schuetz S."/>
            <person name="Maleszka R."/>
            <person name="Wimmer E.A."/>
            <person name="Beeman R.W."/>
            <person name="Lorenzen M."/>
            <person name="Tomoyasu Y."/>
            <person name="Miller S.C."/>
            <person name="Grossmann D."/>
            <person name="Bucher G."/>
        </authorList>
    </citation>
    <scope>NUCLEOTIDE SEQUENCE [LARGE SCALE GENOMIC DNA]</scope>
    <source>
        <strain evidence="4 5">Georgia GA2</strain>
    </source>
</reference>
<dbReference type="SUPFAM" id="SSF52980">
    <property type="entry name" value="Restriction endonuclease-like"/>
    <property type="match status" value="1"/>
</dbReference>
<dbReference type="InParanoid" id="A0A139W8K8"/>
<gene>
    <name evidence="4" type="primary">AUGUSTUS-3.0.2_31081</name>
    <name evidence="4" type="ORF">TcasGA2_TC031081</name>
</gene>
<accession>A0A139W8K8</accession>
<feature type="compositionally biased region" description="Acidic residues" evidence="2">
    <location>
        <begin position="431"/>
        <end position="442"/>
    </location>
</feature>
<keyword evidence="1" id="KW-0863">Zinc-finger</keyword>
<keyword evidence="5" id="KW-1185">Reference proteome</keyword>
<evidence type="ECO:0000256" key="1">
    <source>
        <dbReference type="PROSITE-ProRule" id="PRU00325"/>
    </source>
</evidence>